<evidence type="ECO:0000313" key="1">
    <source>
        <dbReference type="EMBL" id="KAJ8668309.1"/>
    </source>
</evidence>
<gene>
    <name evidence="1" type="ORF">QAD02_009972</name>
</gene>
<evidence type="ECO:0000313" key="2">
    <source>
        <dbReference type="Proteomes" id="UP001239111"/>
    </source>
</evidence>
<dbReference type="EMBL" id="CM056744">
    <property type="protein sequence ID" value="KAJ8668309.1"/>
    <property type="molecule type" value="Genomic_DNA"/>
</dbReference>
<protein>
    <submittedName>
        <fullName evidence="1">Uncharacterized protein</fullName>
    </submittedName>
</protein>
<organism evidence="1 2">
    <name type="scientific">Eretmocerus hayati</name>
    <dbReference type="NCBI Taxonomy" id="131215"/>
    <lineage>
        <taxon>Eukaryota</taxon>
        <taxon>Metazoa</taxon>
        <taxon>Ecdysozoa</taxon>
        <taxon>Arthropoda</taxon>
        <taxon>Hexapoda</taxon>
        <taxon>Insecta</taxon>
        <taxon>Pterygota</taxon>
        <taxon>Neoptera</taxon>
        <taxon>Endopterygota</taxon>
        <taxon>Hymenoptera</taxon>
        <taxon>Apocrita</taxon>
        <taxon>Proctotrupomorpha</taxon>
        <taxon>Chalcidoidea</taxon>
        <taxon>Aphelinidae</taxon>
        <taxon>Aphelininae</taxon>
        <taxon>Eretmocerus</taxon>
    </lineage>
</organism>
<name>A0ACC2NB83_9HYME</name>
<proteinExistence type="predicted"/>
<keyword evidence="2" id="KW-1185">Reference proteome</keyword>
<comment type="caution">
    <text evidence="1">The sequence shown here is derived from an EMBL/GenBank/DDBJ whole genome shotgun (WGS) entry which is preliminary data.</text>
</comment>
<accession>A0ACC2NB83</accession>
<reference evidence="1" key="1">
    <citation type="submission" date="2023-04" db="EMBL/GenBank/DDBJ databases">
        <title>A chromosome-level genome assembly of the parasitoid wasp Eretmocerus hayati.</title>
        <authorList>
            <person name="Zhong Y."/>
            <person name="Liu S."/>
            <person name="Liu Y."/>
        </authorList>
    </citation>
    <scope>NUCLEOTIDE SEQUENCE</scope>
    <source>
        <strain evidence="1">ZJU_SS_LIU_2023</strain>
    </source>
</reference>
<sequence>MPSSVATLQPHAANTLGLTMSSGDLADLDDAINDSLQGPPTPATPEHLRNRQPACGSTTELRAEMLSPTTNSPRSSIRMRIRRIPFNDHAASTDHHDVDM</sequence>
<dbReference type="Proteomes" id="UP001239111">
    <property type="component" value="Chromosome 4"/>
</dbReference>